<keyword evidence="3" id="KW-1185">Reference proteome</keyword>
<accession>A0A506ULL8</accession>
<proteinExistence type="predicted"/>
<dbReference type="Proteomes" id="UP000315037">
    <property type="component" value="Unassembled WGS sequence"/>
</dbReference>
<evidence type="ECO:0000256" key="1">
    <source>
        <dbReference type="SAM" id="Phobius"/>
    </source>
</evidence>
<reference evidence="2 3" key="1">
    <citation type="submission" date="2019-03" db="EMBL/GenBank/DDBJ databases">
        <title>The complete genome sequence of Neokomagataea sp. Jb2 NBRC113641.</title>
        <authorList>
            <person name="Chua K.-O."/>
            <person name="Chan K.-G."/>
            <person name="See-Too W.-S."/>
        </authorList>
    </citation>
    <scope>NUCLEOTIDE SEQUENCE [LARGE SCALE GENOMIC DNA]</scope>
    <source>
        <strain evidence="2 3">Jb2</strain>
    </source>
</reference>
<keyword evidence="1" id="KW-0472">Membrane</keyword>
<feature type="transmembrane region" description="Helical" evidence="1">
    <location>
        <begin position="20"/>
        <end position="43"/>
    </location>
</feature>
<sequence>MHVSHDPAYIISAILRWRPAPLGSALIAILFVIGLGVISYVGVARVHGFHVHANFDSPF</sequence>
<comment type="caution">
    <text evidence="2">The sequence shown here is derived from an EMBL/GenBank/DDBJ whole genome shotgun (WGS) entry which is preliminary data.</text>
</comment>
<evidence type="ECO:0000313" key="3">
    <source>
        <dbReference type="Proteomes" id="UP000315037"/>
    </source>
</evidence>
<keyword evidence="1" id="KW-1133">Transmembrane helix</keyword>
<gene>
    <name evidence="2" type="ORF">E3202_06915</name>
</gene>
<dbReference type="AlphaFoldDB" id="A0A506ULL8"/>
<name>A0A506ULL8_9PROT</name>
<evidence type="ECO:0000313" key="2">
    <source>
        <dbReference type="EMBL" id="TPW34234.1"/>
    </source>
</evidence>
<dbReference type="RefSeq" id="WP_141451527.1">
    <property type="nucleotide sequence ID" value="NZ_CP038143.1"/>
</dbReference>
<keyword evidence="1" id="KW-0812">Transmembrane</keyword>
<dbReference type="EMBL" id="SORZ01000002">
    <property type="protein sequence ID" value="TPW34234.1"/>
    <property type="molecule type" value="Genomic_DNA"/>
</dbReference>
<organism evidence="2 3">
    <name type="scientific">Oecophyllibacter saccharovorans</name>
    <dbReference type="NCBI Taxonomy" id="2558360"/>
    <lineage>
        <taxon>Bacteria</taxon>
        <taxon>Pseudomonadati</taxon>
        <taxon>Pseudomonadota</taxon>
        <taxon>Alphaproteobacteria</taxon>
        <taxon>Acetobacterales</taxon>
        <taxon>Acetobacteraceae</taxon>
        <taxon>Oecophyllibacter</taxon>
    </lineage>
</organism>
<protein>
    <submittedName>
        <fullName evidence="2">Uncharacterized protein</fullName>
    </submittedName>
</protein>